<organism evidence="2 3">
    <name type="scientific">Epichloe festucae (strain Fl1)</name>
    <dbReference type="NCBI Taxonomy" id="877507"/>
    <lineage>
        <taxon>Eukaryota</taxon>
        <taxon>Fungi</taxon>
        <taxon>Dikarya</taxon>
        <taxon>Ascomycota</taxon>
        <taxon>Pezizomycotina</taxon>
        <taxon>Sordariomycetes</taxon>
        <taxon>Hypocreomycetidae</taxon>
        <taxon>Hypocreales</taxon>
        <taxon>Clavicipitaceae</taxon>
        <taxon>Epichloe</taxon>
    </lineage>
</organism>
<dbReference type="OrthoDB" id="4889313at2759"/>
<feature type="region of interest" description="Disordered" evidence="1">
    <location>
        <begin position="998"/>
        <end position="1035"/>
    </location>
</feature>
<feature type="compositionally biased region" description="Basic residues" evidence="1">
    <location>
        <begin position="1172"/>
        <end position="1183"/>
    </location>
</feature>
<feature type="region of interest" description="Disordered" evidence="1">
    <location>
        <begin position="1145"/>
        <end position="1255"/>
    </location>
</feature>
<feature type="compositionally biased region" description="Pro residues" evidence="1">
    <location>
        <begin position="448"/>
        <end position="457"/>
    </location>
</feature>
<feature type="compositionally biased region" description="Polar residues" evidence="1">
    <location>
        <begin position="1196"/>
        <end position="1206"/>
    </location>
</feature>
<name>A0A7S9PS62_EPIFF</name>
<dbReference type="AlphaFoldDB" id="A0A7S9PS62"/>
<gene>
    <name evidence="2" type="ORF">C2857_004061</name>
</gene>
<proteinExistence type="predicted"/>
<evidence type="ECO:0000313" key="2">
    <source>
        <dbReference type="EMBL" id="QPG94018.1"/>
    </source>
</evidence>
<protein>
    <submittedName>
        <fullName evidence="2">Uncharacterized protein</fullName>
    </submittedName>
</protein>
<reference evidence="2 3" key="1">
    <citation type="journal article" date="2018" name="PLoS Genet.">
        <title>Repeat elements organise 3D genome structure and mediate transcription in the filamentous fungus Epichloe festucae.</title>
        <authorList>
            <person name="Winter D.J."/>
            <person name="Ganley A.R.D."/>
            <person name="Young C.A."/>
            <person name="Liachko I."/>
            <person name="Schardl C.L."/>
            <person name="Dupont P.Y."/>
            <person name="Berry D."/>
            <person name="Ram A."/>
            <person name="Scott B."/>
            <person name="Cox M.P."/>
        </authorList>
    </citation>
    <scope>NUCLEOTIDE SEQUENCE [LARGE SCALE GENOMIC DNA]</scope>
    <source>
        <strain evidence="2 3">Fl1</strain>
    </source>
</reference>
<feature type="region of interest" description="Disordered" evidence="1">
    <location>
        <begin position="293"/>
        <end position="321"/>
    </location>
</feature>
<dbReference type="EMBL" id="CP031385">
    <property type="protein sequence ID" value="QPG94018.1"/>
    <property type="molecule type" value="Genomic_DNA"/>
</dbReference>
<sequence>MSSYLAELERRWLTTGFDHLLQLVNITDISLTRKDCGFDQSIQRKLRKFDGNNDIGPRGYFEPTPATSSPLRGNVRGKLGETREIFREPDNGGLQYNRAFQGLEVLEEVEIHRQHLLEDTRAKLKPFSPEDHSSRVLEQLHTHATEHYKTIQLGFRSMCLTDILPNGSLTQHDAAKVMARLNTLFPPEFTDFADSSSGKGANLSPCTPGLRDSIRFCVYRHLMSCEVTPHQEGQSFKDKFISRCSIPTYEKAREKLCSYIAETKKMELTCLAVLHGIEVRSSPIALEYARPLTPSNITDQDGSKSPESTPATPGSSNACASDTSTIADASITSFRSSIHTSVTSISSSDLTPLLKGMPGRELSASKTDGAAFSMDLTAPDVLVYPDDLSQTEFHVHPLAKFLDWDNNAKAHEDDSGGEDPAPMVAAARNTRKKGKLLKRRGKQSDELPPAPPLPPIPEAFKSATTPKLFGRLLERIRKESESVTAANDLARDSKVSKKSETTSALRVVKGRKKVSLKSQISDPTLSHVGSLPLMIPFDREAKLERSLSDGSIPSPIVTDWAAVYQEHDFSSAPFTFTLARPRLSPMEYTRMYMIHQAETRRNGQKCRFPAPQKEWFWTPRWEKFLIVPRIPHIIKRCDSPERLSESDLNLRLPSLRDSAVCHTPSEPMAGCPRLSLHLGGMITLMPSVMNLSALGISNAVASCDLATAPRRRSRRHSMNSDGKRTSLTTLTENETWSPSRWDDAPRFAWTKKQSAHQGLDQLSLATRHGFLTNPSPNRACEQLSLTGSRVSSLSGQTFRTPSHNYGSLHPAPLFSRNTPSQDTHLVASTLRCKPLKVDGLTPGRIQSVAASICDDTGSGDSDIILEGQHSPEVPSMSHRRLQKDDSDKDAAITTNTTIKSQQYSPRFDNRRHSMHVHTPVSFHTRHASLESVLGCNGQFLSSPSTSSSCLVEDPFLDTHHDMALSSSYQQLRQQAPHTPLPDSPTLGQEKVFVASEAPHQPLDRSFGPLGPYMDSKQRHETRQTQKLGSFSPCGDPLEQVVQLSSHSTRTSNRRGGTAHHGYSSSFALNRAKSHEAFTLLPRLAPSTTSSTSKAVQGENPHDVHSPEKLVRLCAVSDGSTALALRNHDTASRLASVAGRNDVQQSAEFNTPAVPAKEKSGQRRTTFGSLFTRHGRRRSCSKSHIRLEDDSIPESIPYTSESEQSYSRPEGFRNMSEPLQLHRQGGVGLGSSHASHNSSLAGLKEKLKLRKGQPQS</sequence>
<feature type="region of interest" description="Disordered" evidence="1">
    <location>
        <begin position="707"/>
        <end position="738"/>
    </location>
</feature>
<dbReference type="Proteomes" id="UP000594364">
    <property type="component" value="Chromosome 1"/>
</dbReference>
<feature type="compositionally biased region" description="Polar residues" evidence="1">
    <location>
        <begin position="725"/>
        <end position="738"/>
    </location>
</feature>
<evidence type="ECO:0000313" key="3">
    <source>
        <dbReference type="Proteomes" id="UP000594364"/>
    </source>
</evidence>
<feature type="compositionally biased region" description="Polar residues" evidence="1">
    <location>
        <begin position="1041"/>
        <end position="1054"/>
    </location>
</feature>
<feature type="region of interest" description="Disordered" evidence="1">
    <location>
        <begin position="428"/>
        <end position="461"/>
    </location>
</feature>
<feature type="region of interest" description="Disordered" evidence="1">
    <location>
        <begin position="1041"/>
        <end position="1060"/>
    </location>
</feature>
<keyword evidence="3" id="KW-1185">Reference proteome</keyword>
<feature type="compositionally biased region" description="Basic residues" evidence="1">
    <location>
        <begin position="1246"/>
        <end position="1255"/>
    </location>
</feature>
<feature type="region of interest" description="Disordered" evidence="1">
    <location>
        <begin position="868"/>
        <end position="897"/>
    </location>
</feature>
<accession>A0A7S9PS62</accession>
<evidence type="ECO:0000256" key="1">
    <source>
        <dbReference type="SAM" id="MobiDB-lite"/>
    </source>
</evidence>
<feature type="compositionally biased region" description="Basic residues" evidence="1">
    <location>
        <begin position="429"/>
        <end position="441"/>
    </location>
</feature>